<gene>
    <name evidence="9" type="ORF">LC_TR15752_c0_g1_i1_g.54246</name>
    <name evidence="10" type="ORF">LE_TR22035_c0_g1_i1_g.70513</name>
</gene>
<evidence type="ECO:0000256" key="6">
    <source>
        <dbReference type="ARBA" id="ARBA00022786"/>
    </source>
</evidence>
<evidence type="ECO:0000256" key="4">
    <source>
        <dbReference type="ARBA" id="ARBA00012483"/>
    </source>
</evidence>
<dbReference type="AlphaFoldDB" id="A0A1J3FVM1"/>
<dbReference type="GO" id="GO:0061630">
    <property type="term" value="F:ubiquitin protein ligase activity"/>
    <property type="evidence" value="ECO:0007669"/>
    <property type="project" value="UniProtKB-EC"/>
</dbReference>
<evidence type="ECO:0000256" key="5">
    <source>
        <dbReference type="ARBA" id="ARBA00022679"/>
    </source>
</evidence>
<comment type="catalytic activity">
    <reaction evidence="1">
        <text>S-ubiquitinyl-[E2 ubiquitin-conjugating enzyme]-L-cysteine + [acceptor protein]-L-lysine = [E2 ubiquitin-conjugating enzyme]-L-cysteine + N(6)-ubiquitinyl-[acceptor protein]-L-lysine.</text>
        <dbReference type="EC" id="2.3.2.27"/>
    </reaction>
</comment>
<dbReference type="InterPro" id="IPR051348">
    <property type="entry name" value="U-box_ubiquitin_ligases"/>
</dbReference>
<comment type="pathway">
    <text evidence="3">Protein modification; protein ubiquitination.</text>
</comment>
<keyword evidence="6" id="KW-0833">Ubl conjugation pathway</keyword>
<evidence type="ECO:0000313" key="9">
    <source>
        <dbReference type="EMBL" id="JAU45844.1"/>
    </source>
</evidence>
<dbReference type="SMART" id="SM00504">
    <property type="entry name" value="Ubox"/>
    <property type="match status" value="1"/>
</dbReference>
<reference evidence="9" key="1">
    <citation type="submission" date="2016-07" db="EMBL/GenBank/DDBJ databases">
        <title>De novo transcriptome assembly of four accessions of the metal hyperaccumulator plant Noccaea caerulescens.</title>
        <authorList>
            <person name="Blande D."/>
            <person name="Halimaa P."/>
            <person name="Tervahauta A.I."/>
            <person name="Aarts M.G."/>
            <person name="Karenlampi S.O."/>
        </authorList>
    </citation>
    <scope>NUCLEOTIDE SEQUENCE</scope>
</reference>
<dbReference type="PANTHER" id="PTHR45647">
    <property type="entry name" value="OS02G0152300 PROTEIN"/>
    <property type="match status" value="1"/>
</dbReference>
<dbReference type="Gene3D" id="3.40.50.620">
    <property type="entry name" value="HUPs"/>
    <property type="match status" value="1"/>
</dbReference>
<dbReference type="SUPFAM" id="SSF57850">
    <property type="entry name" value="RING/U-box"/>
    <property type="match status" value="1"/>
</dbReference>
<comment type="function">
    <text evidence="2">Functions as an E3 ubiquitin ligase.</text>
</comment>
<accession>A0A1J3FVM1</accession>
<dbReference type="UniPathway" id="UPA00143"/>
<dbReference type="Pfam" id="PF04564">
    <property type="entry name" value="U-box"/>
    <property type="match status" value="1"/>
</dbReference>
<feature type="domain" description="U-box" evidence="8">
    <location>
        <begin position="240"/>
        <end position="313"/>
    </location>
</feature>
<evidence type="ECO:0000256" key="7">
    <source>
        <dbReference type="SAM" id="MobiDB-lite"/>
    </source>
</evidence>
<evidence type="ECO:0000256" key="3">
    <source>
        <dbReference type="ARBA" id="ARBA00004906"/>
    </source>
</evidence>
<dbReference type="EMBL" id="GEVL01022100">
    <property type="protein sequence ID" value="JAU55241.1"/>
    <property type="molecule type" value="Transcribed_RNA"/>
</dbReference>
<feature type="region of interest" description="Disordered" evidence="7">
    <location>
        <begin position="181"/>
        <end position="246"/>
    </location>
</feature>
<dbReference type="InterPro" id="IPR003613">
    <property type="entry name" value="Ubox_domain"/>
</dbReference>
<dbReference type="CDD" id="cd01989">
    <property type="entry name" value="USP_STK_Ubox_N"/>
    <property type="match status" value="1"/>
</dbReference>
<sequence length="313" mass="35204">MGETLHNDAIYVAVGQDVRESKSTLSWTLKNLHVKKLCLLHVHLPLSLTTSSSGLNESEINAIQESELKTSYDSLHKYRDICTNKGVKEEDVDISVISGYSVGEGIVELIYRNNIKKLVMGAAADPHYSREMSITSRKAEYVSQHAPHCCKMWFICKGKLIKTKEGSFDLGNPSYSFSELYGSAQKPSKGRRRDDEHETESPKAHPGRIILETEVSPKKVRKESDKTRNSGSSEADSSPRPPQDFICPINLEIMQDPHVAADGFTYEAEQIRTWLQRGNKTSPITGARLSHHNLTPNYTLRSLINDWLQKHPN</sequence>
<evidence type="ECO:0000256" key="1">
    <source>
        <dbReference type="ARBA" id="ARBA00000900"/>
    </source>
</evidence>
<evidence type="ECO:0000313" key="10">
    <source>
        <dbReference type="EMBL" id="JAU55241.1"/>
    </source>
</evidence>
<proteinExistence type="predicted"/>
<dbReference type="CDD" id="cd16655">
    <property type="entry name" value="RING-Ubox_WDSUB1-like"/>
    <property type="match status" value="1"/>
</dbReference>
<protein>
    <recommendedName>
        <fullName evidence="4">RING-type E3 ubiquitin transferase</fullName>
        <ecNumber evidence="4">2.3.2.27</ecNumber>
    </recommendedName>
</protein>
<dbReference type="EC" id="2.3.2.27" evidence="4"/>
<evidence type="ECO:0000259" key="8">
    <source>
        <dbReference type="PROSITE" id="PS51698"/>
    </source>
</evidence>
<dbReference type="GO" id="GO:0016567">
    <property type="term" value="P:protein ubiquitination"/>
    <property type="evidence" value="ECO:0007669"/>
    <property type="project" value="UniProtKB-UniPathway"/>
</dbReference>
<dbReference type="PANTHER" id="PTHR45647:SF62">
    <property type="entry name" value="U-BOX DOMAIN-CONTAINING PROTEIN 56"/>
    <property type="match status" value="1"/>
</dbReference>
<dbReference type="Gene3D" id="3.30.40.10">
    <property type="entry name" value="Zinc/RING finger domain, C3HC4 (zinc finger)"/>
    <property type="match status" value="1"/>
</dbReference>
<feature type="compositionally biased region" description="Basic and acidic residues" evidence="7">
    <location>
        <begin position="192"/>
        <end position="203"/>
    </location>
</feature>
<dbReference type="SUPFAM" id="SSF52402">
    <property type="entry name" value="Adenine nucleotide alpha hydrolases-like"/>
    <property type="match status" value="1"/>
</dbReference>
<dbReference type="InterPro" id="IPR013083">
    <property type="entry name" value="Znf_RING/FYVE/PHD"/>
</dbReference>
<organism evidence="9">
    <name type="scientific">Noccaea caerulescens</name>
    <name type="common">Alpine penny-cress</name>
    <name type="synonym">Thlaspi caerulescens</name>
    <dbReference type="NCBI Taxonomy" id="107243"/>
    <lineage>
        <taxon>Eukaryota</taxon>
        <taxon>Viridiplantae</taxon>
        <taxon>Streptophyta</taxon>
        <taxon>Embryophyta</taxon>
        <taxon>Tracheophyta</taxon>
        <taxon>Spermatophyta</taxon>
        <taxon>Magnoliopsida</taxon>
        <taxon>eudicotyledons</taxon>
        <taxon>Gunneridae</taxon>
        <taxon>Pentapetalae</taxon>
        <taxon>rosids</taxon>
        <taxon>malvids</taxon>
        <taxon>Brassicales</taxon>
        <taxon>Brassicaceae</taxon>
        <taxon>Coluteocarpeae</taxon>
        <taxon>Noccaea</taxon>
    </lineage>
</organism>
<evidence type="ECO:0000256" key="2">
    <source>
        <dbReference type="ARBA" id="ARBA00003861"/>
    </source>
</evidence>
<keyword evidence="5" id="KW-0808">Transferase</keyword>
<dbReference type="PROSITE" id="PS51698">
    <property type="entry name" value="U_BOX"/>
    <property type="match status" value="1"/>
</dbReference>
<dbReference type="EMBL" id="GEVK01006988">
    <property type="protein sequence ID" value="JAU45844.1"/>
    <property type="molecule type" value="Transcribed_RNA"/>
</dbReference>
<dbReference type="InterPro" id="IPR014729">
    <property type="entry name" value="Rossmann-like_a/b/a_fold"/>
</dbReference>
<name>A0A1J3FVM1_NOCCA</name>